<dbReference type="InParanoid" id="Q7RRI9"/>
<organism evidence="2 3">
    <name type="scientific">Plasmodium yoelii yoelii</name>
    <dbReference type="NCBI Taxonomy" id="73239"/>
    <lineage>
        <taxon>Eukaryota</taxon>
        <taxon>Sar</taxon>
        <taxon>Alveolata</taxon>
        <taxon>Apicomplexa</taxon>
        <taxon>Aconoidasida</taxon>
        <taxon>Haemosporida</taxon>
        <taxon>Plasmodiidae</taxon>
        <taxon>Plasmodium</taxon>
        <taxon>Plasmodium (Vinckeia)</taxon>
    </lineage>
</organism>
<evidence type="ECO:0000256" key="1">
    <source>
        <dbReference type="SAM" id="MobiDB-lite"/>
    </source>
</evidence>
<dbReference type="EMBL" id="AABL01000195">
    <property type="protein sequence ID" value="EAA18059.1"/>
    <property type="molecule type" value="Genomic_DNA"/>
</dbReference>
<keyword evidence="3" id="KW-1185">Reference proteome</keyword>
<accession>Q7RRI9</accession>
<reference evidence="2 3" key="1">
    <citation type="journal article" date="2002" name="Nature">
        <title>Genome sequence and comparative analysis of the model rodent malaria parasite Plasmodium yoelii yoelii.</title>
        <authorList>
            <person name="Carlton J.M."/>
            <person name="Angiuoli S.V."/>
            <person name="Suh B.B."/>
            <person name="Kooij T.W."/>
            <person name="Pertea M."/>
            <person name="Silva J.C."/>
            <person name="Ermolaeva M.D."/>
            <person name="Allen J.E."/>
            <person name="Selengut J.D."/>
            <person name="Koo H.L."/>
            <person name="Peterson J.D."/>
            <person name="Pop M."/>
            <person name="Kosack D.S."/>
            <person name="Shumway M.F."/>
            <person name="Bidwell S.L."/>
            <person name="Shallom S.J."/>
            <person name="van Aken S.E."/>
            <person name="Riedmuller S.B."/>
            <person name="Feldblyum T.V."/>
            <person name="Cho J.K."/>
            <person name="Quackenbush J."/>
            <person name="Sedegah M."/>
            <person name="Shoaibi A."/>
            <person name="Cummings L.M."/>
            <person name="Florens L."/>
            <person name="Yates J.R."/>
            <person name="Raine J.D."/>
            <person name="Sinden R.E."/>
            <person name="Harris M.A."/>
            <person name="Cunningham D.A."/>
            <person name="Preiser P.R."/>
            <person name="Bergman L.W."/>
            <person name="Vaidya A.B."/>
            <person name="van Lin L.H."/>
            <person name="Janse C.J."/>
            <person name="Waters A.P."/>
            <person name="Smith H.O."/>
            <person name="White O.R."/>
            <person name="Salzberg S.L."/>
            <person name="Venter J.C."/>
            <person name="Fraser C.M."/>
            <person name="Hoffman S.L."/>
            <person name="Gardner M.J."/>
            <person name="Carucci D.J."/>
        </authorList>
    </citation>
    <scope>NUCLEOTIDE SEQUENCE [LARGE SCALE GENOMIC DNA]</scope>
    <source>
        <strain evidence="2 3">17XNL</strain>
    </source>
</reference>
<comment type="caution">
    <text evidence="2">The sequence shown here is derived from an EMBL/GenBank/DDBJ whole genome shotgun (WGS) entry which is preliminary data.</text>
</comment>
<dbReference type="STRING" id="73239.Q7RRI9"/>
<dbReference type="AlphaFoldDB" id="Q7RRI9"/>
<dbReference type="Proteomes" id="UP000008553">
    <property type="component" value="Unassembled WGS sequence"/>
</dbReference>
<gene>
    <name evidence="2" type="ORF">PY00730</name>
</gene>
<protein>
    <submittedName>
        <fullName evidence="2">Uncharacterized protein</fullName>
    </submittedName>
</protein>
<name>Q7RRI9_PLAYO</name>
<feature type="compositionally biased region" description="Low complexity" evidence="1">
    <location>
        <begin position="82"/>
        <end position="104"/>
    </location>
</feature>
<proteinExistence type="predicted"/>
<feature type="region of interest" description="Disordered" evidence="1">
    <location>
        <begin position="1"/>
        <end position="24"/>
    </location>
</feature>
<evidence type="ECO:0000313" key="3">
    <source>
        <dbReference type="Proteomes" id="UP000008553"/>
    </source>
</evidence>
<feature type="region of interest" description="Disordered" evidence="1">
    <location>
        <begin position="82"/>
        <end position="117"/>
    </location>
</feature>
<evidence type="ECO:0000313" key="2">
    <source>
        <dbReference type="EMBL" id="EAA18059.1"/>
    </source>
</evidence>
<sequence length="173" mass="20104">MMEGIKKTTPSNLDINENEQNNKDENKVDMNGFCFFVNTCEEKLNEFLENYFCNKTHEELKYTEENQGANKCINNYSEKNNNNAENNDSYISSHNVSSNTIDNGDNSDNDSSNENEKNYEKKIIKSNYDRIAINLVDTVEQFMEPYVNERYKIIVHAIIGENKKQGVKKCKKI</sequence>
<dbReference type="PaxDb" id="73239-Q7RRI9"/>